<evidence type="ECO:0000313" key="1">
    <source>
        <dbReference type="EMBL" id="MFC4870561.1"/>
    </source>
</evidence>
<protein>
    <submittedName>
        <fullName evidence="1">Uncharacterized protein</fullName>
    </submittedName>
</protein>
<comment type="caution">
    <text evidence="1">The sequence shown here is derived from an EMBL/GenBank/DDBJ whole genome shotgun (WGS) entry which is preliminary data.</text>
</comment>
<organism evidence="1 2">
    <name type="scientific">Negadavirga shengliensis</name>
    <dbReference type="NCBI Taxonomy" id="1389218"/>
    <lineage>
        <taxon>Bacteria</taxon>
        <taxon>Pseudomonadati</taxon>
        <taxon>Bacteroidota</taxon>
        <taxon>Cytophagia</taxon>
        <taxon>Cytophagales</taxon>
        <taxon>Cyclobacteriaceae</taxon>
        <taxon>Negadavirga</taxon>
    </lineage>
</organism>
<dbReference type="RefSeq" id="WP_377061203.1">
    <property type="nucleotide sequence ID" value="NZ_JBHSJJ010000001.1"/>
</dbReference>
<reference evidence="2" key="1">
    <citation type="journal article" date="2019" name="Int. J. Syst. Evol. Microbiol.">
        <title>The Global Catalogue of Microorganisms (GCM) 10K type strain sequencing project: providing services to taxonomists for standard genome sequencing and annotation.</title>
        <authorList>
            <consortium name="The Broad Institute Genomics Platform"/>
            <consortium name="The Broad Institute Genome Sequencing Center for Infectious Disease"/>
            <person name="Wu L."/>
            <person name="Ma J."/>
        </authorList>
    </citation>
    <scope>NUCLEOTIDE SEQUENCE [LARGE SCALE GENOMIC DNA]</scope>
    <source>
        <strain evidence="2">CGMCC 4.7466</strain>
    </source>
</reference>
<evidence type="ECO:0000313" key="2">
    <source>
        <dbReference type="Proteomes" id="UP001595818"/>
    </source>
</evidence>
<dbReference type="Proteomes" id="UP001595818">
    <property type="component" value="Unassembled WGS sequence"/>
</dbReference>
<name>A0ABV9SW78_9BACT</name>
<keyword evidence="2" id="KW-1185">Reference proteome</keyword>
<dbReference type="EMBL" id="JBHSJJ010000001">
    <property type="protein sequence ID" value="MFC4870561.1"/>
    <property type="molecule type" value="Genomic_DNA"/>
</dbReference>
<accession>A0ABV9SW78</accession>
<sequence>MKEGGGLRVVEVFAVHKSRSSTERYRQTGLEELNTVVQKYHPLV</sequence>
<proteinExistence type="predicted"/>
<gene>
    <name evidence="1" type="ORF">ACFPFU_02600</name>
</gene>